<evidence type="ECO:0000259" key="1">
    <source>
        <dbReference type="PROSITE" id="PS51118"/>
    </source>
</evidence>
<dbReference type="Gene3D" id="1.10.10.10">
    <property type="entry name" value="Winged helix-like DNA-binding domain superfamily/Winged helix DNA-binding domain"/>
    <property type="match status" value="1"/>
</dbReference>
<reference evidence="2 3" key="1">
    <citation type="submission" date="2019-09" db="EMBL/GenBank/DDBJ databases">
        <title>Complete genome sequence of Arachidicoccus sp. B3-10 isolated from apple orchard soil.</title>
        <authorList>
            <person name="Kim H.S."/>
            <person name="Han K.-I."/>
            <person name="Suh M.K."/>
            <person name="Lee K.C."/>
            <person name="Eom M.K."/>
            <person name="Kim J.-S."/>
            <person name="Kang S.W."/>
            <person name="Sin Y."/>
            <person name="Lee J.-S."/>
        </authorList>
    </citation>
    <scope>NUCLEOTIDE SEQUENCE [LARGE SCALE GENOMIC DNA]</scope>
    <source>
        <strain evidence="2 3">B3-10</strain>
    </source>
</reference>
<dbReference type="Proteomes" id="UP000292424">
    <property type="component" value="Chromosome"/>
</dbReference>
<dbReference type="PROSITE" id="PS51118">
    <property type="entry name" value="HTH_HXLR"/>
    <property type="match status" value="1"/>
</dbReference>
<dbReference type="KEGG" id="arac:E0W69_006490"/>
<dbReference type="Pfam" id="PF01638">
    <property type="entry name" value="HxlR"/>
    <property type="match status" value="1"/>
</dbReference>
<organism evidence="2 3">
    <name type="scientific">Rhizosphaericola mali</name>
    <dbReference type="NCBI Taxonomy" id="2545455"/>
    <lineage>
        <taxon>Bacteria</taxon>
        <taxon>Pseudomonadati</taxon>
        <taxon>Bacteroidota</taxon>
        <taxon>Chitinophagia</taxon>
        <taxon>Chitinophagales</taxon>
        <taxon>Chitinophagaceae</taxon>
        <taxon>Rhizosphaericola</taxon>
    </lineage>
</organism>
<name>A0A5P2FXW2_9BACT</name>
<gene>
    <name evidence="2" type="ORF">E0W69_006490</name>
</gene>
<dbReference type="AlphaFoldDB" id="A0A5P2FXW2"/>
<accession>A0A5P2FXW2</accession>
<evidence type="ECO:0000313" key="2">
    <source>
        <dbReference type="EMBL" id="QES88326.1"/>
    </source>
</evidence>
<dbReference type="InterPro" id="IPR036388">
    <property type="entry name" value="WH-like_DNA-bd_sf"/>
</dbReference>
<protein>
    <recommendedName>
        <fullName evidence="1">HTH hxlR-type domain-containing protein</fullName>
    </recommendedName>
</protein>
<feature type="domain" description="HTH hxlR-type" evidence="1">
    <location>
        <begin position="19"/>
        <end position="68"/>
    </location>
</feature>
<dbReference type="EMBL" id="CP044016">
    <property type="protein sequence ID" value="QES88326.1"/>
    <property type="molecule type" value="Genomic_DNA"/>
</dbReference>
<keyword evidence="3" id="KW-1185">Reference proteome</keyword>
<dbReference type="InterPro" id="IPR002577">
    <property type="entry name" value="HTH_HxlR"/>
</dbReference>
<evidence type="ECO:0000313" key="3">
    <source>
        <dbReference type="Proteomes" id="UP000292424"/>
    </source>
</evidence>
<dbReference type="OrthoDB" id="7678715at2"/>
<proteinExistence type="predicted"/>
<sequence>MRKETSTNAVNERFLFKICKLNSSLAIIGGRWRAQIIFLISTGYDRFHLLEKELPNISRQDKPFLNCG</sequence>